<evidence type="ECO:0008006" key="3">
    <source>
        <dbReference type="Google" id="ProtNLM"/>
    </source>
</evidence>
<gene>
    <name evidence="1" type="ORF">FKW77_002980</name>
</gene>
<evidence type="ECO:0000313" key="2">
    <source>
        <dbReference type="Proteomes" id="UP000316270"/>
    </source>
</evidence>
<keyword evidence="2" id="KW-1185">Reference proteome</keyword>
<dbReference type="OrthoDB" id="2333384at2759"/>
<accession>A0A517LF34</accession>
<dbReference type="EMBL" id="CP042195">
    <property type="protein sequence ID" value="QDS74250.1"/>
    <property type="molecule type" value="Genomic_DNA"/>
</dbReference>
<reference evidence="1 2" key="1">
    <citation type="submission" date="2019-07" db="EMBL/GenBank/DDBJ databases">
        <title>Finished genome of Venturia effusa.</title>
        <authorList>
            <person name="Young C.A."/>
            <person name="Cox M.P."/>
            <person name="Ganley A.R.D."/>
            <person name="David W.J."/>
        </authorList>
    </citation>
    <scope>NUCLEOTIDE SEQUENCE [LARGE SCALE GENOMIC DNA]</scope>
    <source>
        <strain evidence="2">albino</strain>
    </source>
</reference>
<evidence type="ECO:0000313" key="1">
    <source>
        <dbReference type="EMBL" id="QDS74250.1"/>
    </source>
</evidence>
<protein>
    <recommendedName>
        <fullName evidence="3">Arrestin-like N-terminal domain-containing protein</fullName>
    </recommendedName>
</protein>
<dbReference type="InterPro" id="IPR014752">
    <property type="entry name" value="Arrestin-like_C"/>
</dbReference>
<dbReference type="Gene3D" id="2.60.40.640">
    <property type="match status" value="1"/>
</dbReference>
<proteinExistence type="predicted"/>
<dbReference type="Proteomes" id="UP000316270">
    <property type="component" value="Chromosome 11"/>
</dbReference>
<name>A0A517LF34_9PEZI</name>
<organism evidence="1 2">
    <name type="scientific">Venturia effusa</name>
    <dbReference type="NCBI Taxonomy" id="50376"/>
    <lineage>
        <taxon>Eukaryota</taxon>
        <taxon>Fungi</taxon>
        <taxon>Dikarya</taxon>
        <taxon>Ascomycota</taxon>
        <taxon>Pezizomycotina</taxon>
        <taxon>Dothideomycetes</taxon>
        <taxon>Pleosporomycetidae</taxon>
        <taxon>Venturiales</taxon>
        <taxon>Venturiaceae</taxon>
        <taxon>Venturia</taxon>
    </lineage>
</organism>
<dbReference type="AlphaFoldDB" id="A0A517LF34"/>
<sequence>MAAEIIINLHKALDHIYSPGETVAGCVVFTPQFNCKLKEMKVSFKGECYTSSLGSDAKVSNAVPLFGIVCDLIKEVYTYQGCAYEASFAFEFPSDTTLTNEAGPKALSALFNQEPQLLPNSFVLSMRNTLQMVRYFIQVELYGRTRALTEQALLFRQPSSASDNYWDDFEEDFVPGRLIRRNESLMQAEAKYTHTRRPLTCRSSNMDGTRGAQLFLHALPIMKSHHRSVHERYEDAKLLHKRKYMEWLFKPWKMPKISFMPGIYLPQRVAVNETISLLLVIDTHRNKELLQAPRHPFVLRGFSVAIIAHTRTIMQNRPSKHRWGRCMELPYQVIEVYGLYHELPIDGEPVPLVDRFRVLPGTIPSFSTYTINRSYSVNVFLKFNYDGDELEWTASMALDIFSDNTLPPVRGKDLDPLLSANPRLQPEYFWNSRVEAGAAESTGRANIRSTDDPVDGIGLEWEQWHIGHGRIPRSGYGCATAEVAGGLQPARTKKKKGAAIGNQISVIRGVCGRPSRRYLKSLEPVLAPLGGFRGQWFGGDGGVGGERSLKALDLAVGGGGGSQVGTNEGRESQADFMTIDECGVMSLAVSEASMSRSRSGVRSRATSRSCQS</sequence>